<evidence type="ECO:0000313" key="3">
    <source>
        <dbReference type="Proteomes" id="UP001190700"/>
    </source>
</evidence>
<feature type="region of interest" description="Disordered" evidence="1">
    <location>
        <begin position="124"/>
        <end position="152"/>
    </location>
</feature>
<dbReference type="Proteomes" id="UP001190700">
    <property type="component" value="Unassembled WGS sequence"/>
</dbReference>
<feature type="compositionally biased region" description="Gly residues" evidence="1">
    <location>
        <begin position="21"/>
        <end position="37"/>
    </location>
</feature>
<name>A0AAE0FME3_9CHLO</name>
<accession>A0AAE0FME3</accession>
<feature type="region of interest" description="Disordered" evidence="1">
    <location>
        <begin position="15"/>
        <end position="76"/>
    </location>
</feature>
<evidence type="ECO:0000256" key="1">
    <source>
        <dbReference type="SAM" id="MobiDB-lite"/>
    </source>
</evidence>
<organism evidence="2 3">
    <name type="scientific">Cymbomonas tetramitiformis</name>
    <dbReference type="NCBI Taxonomy" id="36881"/>
    <lineage>
        <taxon>Eukaryota</taxon>
        <taxon>Viridiplantae</taxon>
        <taxon>Chlorophyta</taxon>
        <taxon>Pyramimonadophyceae</taxon>
        <taxon>Pyramimonadales</taxon>
        <taxon>Pyramimonadaceae</taxon>
        <taxon>Cymbomonas</taxon>
    </lineage>
</organism>
<dbReference type="EMBL" id="LGRX02016784">
    <property type="protein sequence ID" value="KAK3261621.1"/>
    <property type="molecule type" value="Genomic_DNA"/>
</dbReference>
<sequence length="170" mass="16698">MESVAAAILVEGAEEVEGTGQVEGRGGGGHRAGGGTAWGRWRRVSKGSRWGRGEGVVEKGGGGGERKTTDSGEGGGDAVVATCIDGIEGDGLAGMGVVDSVVAGALRAPRWVMEVAGMDSGARPGLGGGGGHGFGGGRHGGDGPGGGLVVAQKKQRHPAVSFHGLLSKYE</sequence>
<comment type="caution">
    <text evidence="2">The sequence shown here is derived from an EMBL/GenBank/DDBJ whole genome shotgun (WGS) entry which is preliminary data.</text>
</comment>
<reference evidence="2 3" key="1">
    <citation type="journal article" date="2015" name="Genome Biol. Evol.">
        <title>Comparative Genomics of a Bacterivorous Green Alga Reveals Evolutionary Causalities and Consequences of Phago-Mixotrophic Mode of Nutrition.</title>
        <authorList>
            <person name="Burns J.A."/>
            <person name="Paasch A."/>
            <person name="Narechania A."/>
            <person name="Kim E."/>
        </authorList>
    </citation>
    <scope>NUCLEOTIDE SEQUENCE [LARGE SCALE GENOMIC DNA]</scope>
    <source>
        <strain evidence="2 3">PLY_AMNH</strain>
    </source>
</reference>
<protein>
    <submittedName>
        <fullName evidence="2">Uncharacterized protein</fullName>
    </submittedName>
</protein>
<gene>
    <name evidence="2" type="ORF">CYMTET_29476</name>
</gene>
<keyword evidence="3" id="KW-1185">Reference proteome</keyword>
<feature type="compositionally biased region" description="Gly residues" evidence="1">
    <location>
        <begin position="124"/>
        <end position="148"/>
    </location>
</feature>
<dbReference type="AlphaFoldDB" id="A0AAE0FME3"/>
<proteinExistence type="predicted"/>
<evidence type="ECO:0000313" key="2">
    <source>
        <dbReference type="EMBL" id="KAK3261621.1"/>
    </source>
</evidence>